<organism evidence="3 4">
    <name type="scientific">Mucuna pruriens</name>
    <name type="common">Velvet bean</name>
    <name type="synonym">Dolichos pruriens</name>
    <dbReference type="NCBI Taxonomy" id="157652"/>
    <lineage>
        <taxon>Eukaryota</taxon>
        <taxon>Viridiplantae</taxon>
        <taxon>Streptophyta</taxon>
        <taxon>Embryophyta</taxon>
        <taxon>Tracheophyta</taxon>
        <taxon>Spermatophyta</taxon>
        <taxon>Magnoliopsida</taxon>
        <taxon>eudicotyledons</taxon>
        <taxon>Gunneridae</taxon>
        <taxon>Pentapetalae</taxon>
        <taxon>rosids</taxon>
        <taxon>fabids</taxon>
        <taxon>Fabales</taxon>
        <taxon>Fabaceae</taxon>
        <taxon>Papilionoideae</taxon>
        <taxon>50 kb inversion clade</taxon>
        <taxon>NPAAA clade</taxon>
        <taxon>indigoferoid/millettioid clade</taxon>
        <taxon>Phaseoleae</taxon>
        <taxon>Mucuna</taxon>
    </lineage>
</organism>
<feature type="region of interest" description="Disordered" evidence="1">
    <location>
        <begin position="157"/>
        <end position="211"/>
    </location>
</feature>
<dbReference type="AlphaFoldDB" id="A0A371E6S2"/>
<sequence>MKGTSKFIMGATLVMVVTLAIVLGLILVLLAELYCSLLLRRRQLRKTNTIPMSTTTINSASSSHTPLSNVYSQGVLQAPRRFLFPCKNDLAEANASPHGIGLVSLSFSSSPLASFLARAPPRAVQQDTLACAEGDDDHLVYISNPIYDNEEAKACGANTPFQTPHTSPSRLQTSASSVNNDDDDDTHDDDDDAHSSPSLTPPLTPMNKLPSSVSLRDATSFAASATDSHSINGPSSSSDTPSTSPSWRDHTITLLTIANSTENIYLRVLTEVEVAAIPRISSRQALDFAHFIYMFLGLGDCALFEEPGVMVPMQRALKAKNKQIMSLQLQAKSFCVSPESTSIRTTLVLRKHEIEKDISFHQANPRIKIN</sequence>
<dbReference type="OrthoDB" id="680110at2759"/>
<comment type="caution">
    <text evidence="3">The sequence shown here is derived from an EMBL/GenBank/DDBJ whole genome shotgun (WGS) entry which is preliminary data.</text>
</comment>
<keyword evidence="4" id="KW-1185">Reference proteome</keyword>
<feature type="compositionally biased region" description="Polar residues" evidence="1">
    <location>
        <begin position="159"/>
        <end position="172"/>
    </location>
</feature>
<accession>A0A371E6S2</accession>
<feature type="compositionally biased region" description="Acidic residues" evidence="1">
    <location>
        <begin position="180"/>
        <end position="192"/>
    </location>
</feature>
<keyword evidence="2" id="KW-0472">Membrane</keyword>
<keyword evidence="2" id="KW-0812">Transmembrane</keyword>
<feature type="transmembrane region" description="Helical" evidence="2">
    <location>
        <begin position="12"/>
        <end position="39"/>
    </location>
</feature>
<dbReference type="EMBL" id="QJKJ01015972">
    <property type="protein sequence ID" value="RDX61710.1"/>
    <property type="molecule type" value="Genomic_DNA"/>
</dbReference>
<protein>
    <submittedName>
        <fullName evidence="3">Uncharacterized protein</fullName>
    </submittedName>
</protein>
<evidence type="ECO:0000313" key="3">
    <source>
        <dbReference type="EMBL" id="RDX61710.1"/>
    </source>
</evidence>
<dbReference type="Proteomes" id="UP000257109">
    <property type="component" value="Unassembled WGS sequence"/>
</dbReference>
<feature type="region of interest" description="Disordered" evidence="1">
    <location>
        <begin position="224"/>
        <end position="246"/>
    </location>
</feature>
<evidence type="ECO:0000313" key="4">
    <source>
        <dbReference type="Proteomes" id="UP000257109"/>
    </source>
</evidence>
<gene>
    <name evidence="3" type="ORF">CR513_60036</name>
</gene>
<name>A0A371E6S2_MUCPR</name>
<evidence type="ECO:0000256" key="2">
    <source>
        <dbReference type="SAM" id="Phobius"/>
    </source>
</evidence>
<keyword evidence="2" id="KW-1133">Transmembrane helix</keyword>
<evidence type="ECO:0000256" key="1">
    <source>
        <dbReference type="SAM" id="MobiDB-lite"/>
    </source>
</evidence>
<proteinExistence type="predicted"/>
<reference evidence="3" key="1">
    <citation type="submission" date="2018-05" db="EMBL/GenBank/DDBJ databases">
        <title>Draft genome of Mucuna pruriens seed.</title>
        <authorList>
            <person name="Nnadi N.E."/>
            <person name="Vos R."/>
            <person name="Hasami M.H."/>
            <person name="Devisetty U.K."/>
            <person name="Aguiy J.C."/>
        </authorList>
    </citation>
    <scope>NUCLEOTIDE SEQUENCE [LARGE SCALE GENOMIC DNA]</scope>
    <source>
        <strain evidence="3">JCA_2017</strain>
    </source>
</reference>
<feature type="non-terminal residue" evidence="3">
    <location>
        <position position="1"/>
    </location>
</feature>